<name>A0AAU2H7N7_9ACTN</name>
<evidence type="ECO:0000313" key="3">
    <source>
        <dbReference type="EMBL" id="WTU43900.1"/>
    </source>
</evidence>
<dbReference type="EMBL" id="CP108253">
    <property type="protein sequence ID" value="WTU43900.1"/>
    <property type="molecule type" value="Genomic_DNA"/>
</dbReference>
<evidence type="ECO:0008006" key="4">
    <source>
        <dbReference type="Google" id="ProtNLM"/>
    </source>
</evidence>
<evidence type="ECO:0000256" key="2">
    <source>
        <dbReference type="SAM" id="SignalP"/>
    </source>
</evidence>
<sequence length="141" mass="14412">MKSTLTRRCARMAAASALSVALLAGGSAALATAAGPTPKPSPSGSKYASAAPGSLTIKASTTEAKVGDKVTFTGRSKGLSVGSKVVLQHKNKGKWTTLHADTTIKQGSSYSLDYKVNTKGKEELRVMDGATVSPTVTVTVK</sequence>
<reference evidence="3" key="1">
    <citation type="submission" date="2022-10" db="EMBL/GenBank/DDBJ databases">
        <title>The complete genomes of actinobacterial strains from the NBC collection.</title>
        <authorList>
            <person name="Joergensen T.S."/>
            <person name="Alvarez Arevalo M."/>
            <person name="Sterndorff E.B."/>
            <person name="Faurdal D."/>
            <person name="Vuksanovic O."/>
            <person name="Mourched A.-S."/>
            <person name="Charusanti P."/>
            <person name="Shaw S."/>
            <person name="Blin K."/>
            <person name="Weber T."/>
        </authorList>
    </citation>
    <scope>NUCLEOTIDE SEQUENCE</scope>
    <source>
        <strain evidence="3">NBC_00060</strain>
    </source>
</reference>
<evidence type="ECO:0000256" key="1">
    <source>
        <dbReference type="SAM" id="MobiDB-lite"/>
    </source>
</evidence>
<dbReference type="AlphaFoldDB" id="A0AAU2H7N7"/>
<keyword evidence="2" id="KW-0732">Signal</keyword>
<feature type="signal peptide" evidence="2">
    <location>
        <begin position="1"/>
        <end position="33"/>
    </location>
</feature>
<protein>
    <recommendedName>
        <fullName evidence="4">Bacterial Ig domain-containing protein</fullName>
    </recommendedName>
</protein>
<feature type="compositionally biased region" description="Low complexity" evidence="1">
    <location>
        <begin position="31"/>
        <end position="46"/>
    </location>
</feature>
<gene>
    <name evidence="3" type="ORF">OHV25_32130</name>
</gene>
<feature type="region of interest" description="Disordered" evidence="1">
    <location>
        <begin position="31"/>
        <end position="52"/>
    </location>
</feature>
<proteinExistence type="predicted"/>
<feature type="chain" id="PRO_5043737602" description="Bacterial Ig domain-containing protein" evidence="2">
    <location>
        <begin position="34"/>
        <end position="141"/>
    </location>
</feature>
<organism evidence="3">
    <name type="scientific">Streptomyces sp. NBC_00060</name>
    <dbReference type="NCBI Taxonomy" id="2975636"/>
    <lineage>
        <taxon>Bacteria</taxon>
        <taxon>Bacillati</taxon>
        <taxon>Actinomycetota</taxon>
        <taxon>Actinomycetes</taxon>
        <taxon>Kitasatosporales</taxon>
        <taxon>Streptomycetaceae</taxon>
        <taxon>Streptomyces</taxon>
    </lineage>
</organism>
<accession>A0AAU2H7N7</accession>